<organism evidence="2 3">
    <name type="scientific">Carpinus fangiana</name>
    <dbReference type="NCBI Taxonomy" id="176857"/>
    <lineage>
        <taxon>Eukaryota</taxon>
        <taxon>Viridiplantae</taxon>
        <taxon>Streptophyta</taxon>
        <taxon>Embryophyta</taxon>
        <taxon>Tracheophyta</taxon>
        <taxon>Spermatophyta</taxon>
        <taxon>Magnoliopsida</taxon>
        <taxon>eudicotyledons</taxon>
        <taxon>Gunneridae</taxon>
        <taxon>Pentapetalae</taxon>
        <taxon>rosids</taxon>
        <taxon>fabids</taxon>
        <taxon>Fagales</taxon>
        <taxon>Betulaceae</taxon>
        <taxon>Carpinus</taxon>
    </lineage>
</organism>
<evidence type="ECO:0000313" key="2">
    <source>
        <dbReference type="EMBL" id="KAE8023447.1"/>
    </source>
</evidence>
<proteinExistence type="predicted"/>
<feature type="region of interest" description="Disordered" evidence="1">
    <location>
        <begin position="1"/>
        <end position="26"/>
    </location>
</feature>
<reference evidence="2 3" key="1">
    <citation type="submission" date="2019-06" db="EMBL/GenBank/DDBJ databases">
        <title>A chromosomal-level reference genome of Carpinus fangiana (Coryloideae, Betulaceae).</title>
        <authorList>
            <person name="Yang X."/>
            <person name="Wang Z."/>
            <person name="Zhang L."/>
            <person name="Hao G."/>
            <person name="Liu J."/>
            <person name="Yang Y."/>
        </authorList>
    </citation>
    <scope>NUCLEOTIDE SEQUENCE [LARGE SCALE GENOMIC DNA]</scope>
    <source>
        <strain evidence="2">Cfa_2016G</strain>
        <tissue evidence="2">Leaf</tissue>
    </source>
</reference>
<name>A0A5N6R0X9_9ROSI</name>
<protein>
    <submittedName>
        <fullName evidence="2">Uncharacterized protein</fullName>
    </submittedName>
</protein>
<dbReference type="Proteomes" id="UP000327013">
    <property type="component" value="Chromosome 3"/>
</dbReference>
<gene>
    <name evidence="2" type="ORF">FH972_009138</name>
</gene>
<dbReference type="AlphaFoldDB" id="A0A5N6R0X9"/>
<accession>A0A5N6R0X9</accession>
<dbReference type="EMBL" id="CM017323">
    <property type="protein sequence ID" value="KAE8023447.1"/>
    <property type="molecule type" value="Genomic_DNA"/>
</dbReference>
<keyword evidence="3" id="KW-1185">Reference proteome</keyword>
<evidence type="ECO:0000313" key="3">
    <source>
        <dbReference type="Proteomes" id="UP000327013"/>
    </source>
</evidence>
<sequence length="56" mass="5782">MHSGSGGDGRREEGGEALKGSRNGKLKVRFEGKKGCGQGWAAYGSGGWKREGGRSG</sequence>
<evidence type="ECO:0000256" key="1">
    <source>
        <dbReference type="SAM" id="MobiDB-lite"/>
    </source>
</evidence>